<keyword evidence="1" id="KW-1133">Transmembrane helix</keyword>
<reference evidence="4" key="2">
    <citation type="journal article" date="2023" name="IMA Fungus">
        <title>Comparative genomic study of the Penicillium genus elucidates a diverse pangenome and 15 lateral gene transfer events.</title>
        <authorList>
            <person name="Petersen C."/>
            <person name="Sorensen T."/>
            <person name="Nielsen M.R."/>
            <person name="Sondergaard T.E."/>
            <person name="Sorensen J.L."/>
            <person name="Fitzpatrick D.A."/>
            <person name="Frisvad J.C."/>
            <person name="Nielsen K.L."/>
        </authorList>
    </citation>
    <scope>NUCLEOTIDE SEQUENCE</scope>
    <source>
        <strain evidence="4">IBT 29677</strain>
    </source>
</reference>
<dbReference type="EMBL" id="JAPZBU010000013">
    <property type="protein sequence ID" value="KAJ5369413.1"/>
    <property type="molecule type" value="Genomic_DNA"/>
</dbReference>
<evidence type="ECO:0000259" key="3">
    <source>
        <dbReference type="Pfam" id="PF23584"/>
    </source>
</evidence>
<dbReference type="OrthoDB" id="4490227at2759"/>
<comment type="caution">
    <text evidence="4">The sequence shown here is derived from an EMBL/GenBank/DDBJ whole genome shotgun (WGS) entry which is preliminary data.</text>
</comment>
<keyword evidence="1" id="KW-0472">Membrane</keyword>
<keyword evidence="2" id="KW-0732">Signal</keyword>
<gene>
    <name evidence="4" type="ORF">N7509_014025</name>
</gene>
<protein>
    <recommendedName>
        <fullName evidence="3">DUF7136 domain-containing protein</fullName>
    </recommendedName>
</protein>
<accession>A0A9W9V588</accession>
<dbReference type="InterPro" id="IPR055560">
    <property type="entry name" value="DUF7136"/>
</dbReference>
<keyword evidence="1" id="KW-0812">Transmembrane</keyword>
<name>A0A9W9V588_9EURO</name>
<proteinExistence type="predicted"/>
<feature type="domain" description="DUF7136" evidence="3">
    <location>
        <begin position="20"/>
        <end position="241"/>
    </location>
</feature>
<evidence type="ECO:0000256" key="2">
    <source>
        <dbReference type="SAM" id="SignalP"/>
    </source>
</evidence>
<feature type="signal peptide" evidence="2">
    <location>
        <begin position="1"/>
        <end position="20"/>
    </location>
</feature>
<feature type="transmembrane region" description="Helical" evidence="1">
    <location>
        <begin position="252"/>
        <end position="271"/>
    </location>
</feature>
<dbReference type="Pfam" id="PF23584">
    <property type="entry name" value="DUF7136"/>
    <property type="match status" value="1"/>
</dbReference>
<dbReference type="Proteomes" id="UP001147747">
    <property type="component" value="Unassembled WGS sequence"/>
</dbReference>
<evidence type="ECO:0000313" key="4">
    <source>
        <dbReference type="EMBL" id="KAJ5369413.1"/>
    </source>
</evidence>
<organism evidence="4 5">
    <name type="scientific">Penicillium cosmopolitanum</name>
    <dbReference type="NCBI Taxonomy" id="1131564"/>
    <lineage>
        <taxon>Eukaryota</taxon>
        <taxon>Fungi</taxon>
        <taxon>Dikarya</taxon>
        <taxon>Ascomycota</taxon>
        <taxon>Pezizomycotina</taxon>
        <taxon>Eurotiomycetes</taxon>
        <taxon>Eurotiomycetidae</taxon>
        <taxon>Eurotiales</taxon>
        <taxon>Aspergillaceae</taxon>
        <taxon>Penicillium</taxon>
    </lineage>
</organism>
<reference evidence="4" key="1">
    <citation type="submission" date="2022-12" db="EMBL/GenBank/DDBJ databases">
        <authorList>
            <person name="Petersen C."/>
        </authorList>
    </citation>
    <scope>NUCLEOTIDE SEQUENCE</scope>
    <source>
        <strain evidence="4">IBT 29677</strain>
    </source>
</reference>
<dbReference type="RefSeq" id="XP_056480651.1">
    <property type="nucleotide sequence ID" value="XM_056638662.1"/>
</dbReference>
<dbReference type="GeneID" id="81377642"/>
<evidence type="ECO:0000256" key="1">
    <source>
        <dbReference type="SAM" id="Phobius"/>
    </source>
</evidence>
<dbReference type="AlphaFoldDB" id="A0A9W9V588"/>
<sequence length="272" mass="30826">MRFYQTSWLLALCIGTIINASDILEVDLVFPRNETYSPTEWFPIVFAFQNAERARYLNPEITYTFWDLDNANNSRTRIHDLRWTNWIGQDTFYAYHYYGYFKEEGRWRVRWSLSWQSCDEDAFESHPLSADMINNSSTWSTWFTLQSSAPKVDLVAATAKKTCPEEYGMAINVTDKTMEVPMWVTWSGGDYTNDTCAVVASSTPTPTPDPCRVHIDKTIVASMEASLKSDLCKGIDRPSDCPEDKNNAAHQLAVAGISCLLAAVGALGFFLV</sequence>
<keyword evidence="5" id="KW-1185">Reference proteome</keyword>
<feature type="chain" id="PRO_5040860511" description="DUF7136 domain-containing protein" evidence="2">
    <location>
        <begin position="21"/>
        <end position="272"/>
    </location>
</feature>
<evidence type="ECO:0000313" key="5">
    <source>
        <dbReference type="Proteomes" id="UP001147747"/>
    </source>
</evidence>